<accession>A0A6J5T351</accession>
<protein>
    <submittedName>
        <fullName evidence="1">Uncharacterized protein</fullName>
    </submittedName>
</protein>
<organism evidence="1">
    <name type="scientific">uncultured Caudovirales phage</name>
    <dbReference type="NCBI Taxonomy" id="2100421"/>
    <lineage>
        <taxon>Viruses</taxon>
        <taxon>Duplodnaviria</taxon>
        <taxon>Heunggongvirae</taxon>
        <taxon>Uroviricota</taxon>
        <taxon>Caudoviricetes</taxon>
        <taxon>Peduoviridae</taxon>
        <taxon>Maltschvirus</taxon>
        <taxon>Maltschvirus maltsch</taxon>
    </lineage>
</organism>
<reference evidence="1" key="1">
    <citation type="submission" date="2020-05" db="EMBL/GenBank/DDBJ databases">
        <authorList>
            <person name="Chiriac C."/>
            <person name="Salcher M."/>
            <person name="Ghai R."/>
            <person name="Kavagutti S V."/>
        </authorList>
    </citation>
    <scope>NUCLEOTIDE SEQUENCE</scope>
</reference>
<dbReference type="EMBL" id="LR797510">
    <property type="protein sequence ID" value="CAB4222175.1"/>
    <property type="molecule type" value="Genomic_DNA"/>
</dbReference>
<sequence length="227" mass="22972">MANPTTNFGWVMPTSTDLVTDLPADFAVFGQGVDTTMAELKGGTTGQILSKASSTDMDFTWIADSVGDITGVTAGTGITGGGTSGTVSVAIDTAVTVDKTTAQTLTNKTLTAPVITSPKISNTYTAKTAAYTFVSGDEGNIFSMNNAATQAFTIPTDATFNFAIGTELNVFWVTGAGQPTISAVTPGTTAVISTGATSATPKLRVANSGATAVKLAANSWIVFGDIA</sequence>
<name>A0A6J5T351_9CAUD</name>
<gene>
    <name evidence="1" type="ORF">UFOVP1656_17</name>
</gene>
<evidence type="ECO:0000313" key="1">
    <source>
        <dbReference type="EMBL" id="CAB4222175.1"/>
    </source>
</evidence>
<proteinExistence type="predicted"/>